<feature type="signal peptide" evidence="1">
    <location>
        <begin position="1"/>
        <end position="21"/>
    </location>
</feature>
<proteinExistence type="predicted"/>
<dbReference type="EMBL" id="CP149822">
    <property type="protein sequence ID" value="WZN40354.1"/>
    <property type="molecule type" value="Genomic_DNA"/>
</dbReference>
<organism evidence="2 3">
    <name type="scientific">Chitinophaga pollutisoli</name>
    <dbReference type="NCBI Taxonomy" id="3133966"/>
    <lineage>
        <taxon>Bacteria</taxon>
        <taxon>Pseudomonadati</taxon>
        <taxon>Bacteroidota</taxon>
        <taxon>Chitinophagia</taxon>
        <taxon>Chitinophagales</taxon>
        <taxon>Chitinophagaceae</taxon>
        <taxon>Chitinophaga</taxon>
    </lineage>
</organism>
<feature type="chain" id="PRO_5045624678" evidence="1">
    <location>
        <begin position="22"/>
        <end position="289"/>
    </location>
</feature>
<dbReference type="RefSeq" id="WP_341835277.1">
    <property type="nucleotide sequence ID" value="NZ_CP149822.1"/>
</dbReference>
<reference evidence="3" key="1">
    <citation type="submission" date="2024-03" db="EMBL/GenBank/DDBJ databases">
        <title>Chitinophaga horti sp. nov., isolated from garden soil.</title>
        <authorList>
            <person name="Lee D.S."/>
            <person name="Han D.M."/>
            <person name="Baek J.H."/>
            <person name="Choi D.G."/>
            <person name="Jeon J.H."/>
            <person name="Jeon C.O."/>
        </authorList>
    </citation>
    <scope>NUCLEOTIDE SEQUENCE [LARGE SCALE GENOMIC DNA]</scope>
    <source>
        <strain evidence="3">GPA1</strain>
    </source>
</reference>
<keyword evidence="1" id="KW-0732">Signal</keyword>
<name>A0ABZ2YN63_9BACT</name>
<protein>
    <submittedName>
        <fullName evidence="2">Uncharacterized protein</fullName>
    </submittedName>
</protein>
<evidence type="ECO:0000313" key="3">
    <source>
        <dbReference type="Proteomes" id="UP001485459"/>
    </source>
</evidence>
<evidence type="ECO:0000256" key="1">
    <source>
        <dbReference type="SAM" id="SignalP"/>
    </source>
</evidence>
<sequence>MPARILALVCVFVMQTPVLQAQNLHFDGIYSARTGHVSDQSADVHTYLRFYPDGAVILQSVTSDDARSVAGWFGRYRKYAQKGTYTVQDGQLVMHLSNEKAITTGQAGGTSTYLHGKLVDGRLELTDTTDCSEFSYAFHAVQDTTVVKYNRYQPELRLAGEWFIREGVRDAKQQVTFTNADSTVIAICVMPGEALDVFVRERTDFENALAYYNWDSRTLRDEARMTVRKLSENREKAYICWQAKNGQQNMYFLFGTRGNLLFNCMIKAPDMPEQEKIDLLEKVYEMNHL</sequence>
<dbReference type="Proteomes" id="UP001485459">
    <property type="component" value="Chromosome"/>
</dbReference>
<evidence type="ECO:0000313" key="2">
    <source>
        <dbReference type="EMBL" id="WZN40354.1"/>
    </source>
</evidence>
<keyword evidence="3" id="KW-1185">Reference proteome</keyword>
<gene>
    <name evidence="2" type="ORF">WJU16_20515</name>
</gene>
<accession>A0ABZ2YN63</accession>